<name>A0ACA9LVV4_9GLOM</name>
<accession>A0ACA9LVV4</accession>
<protein>
    <submittedName>
        <fullName evidence="1">950_t:CDS:1</fullName>
    </submittedName>
</protein>
<comment type="caution">
    <text evidence="1">The sequence shown here is derived from an EMBL/GenBank/DDBJ whole genome shotgun (WGS) entry which is preliminary data.</text>
</comment>
<reference evidence="1" key="1">
    <citation type="submission" date="2021-06" db="EMBL/GenBank/DDBJ databases">
        <authorList>
            <person name="Kallberg Y."/>
            <person name="Tangrot J."/>
            <person name="Rosling A."/>
        </authorList>
    </citation>
    <scope>NUCLEOTIDE SEQUENCE</scope>
    <source>
        <strain evidence="1">IL203A</strain>
    </source>
</reference>
<dbReference type="Proteomes" id="UP000789702">
    <property type="component" value="Unassembled WGS sequence"/>
</dbReference>
<organism evidence="1 2">
    <name type="scientific">Dentiscutata heterogama</name>
    <dbReference type="NCBI Taxonomy" id="1316150"/>
    <lineage>
        <taxon>Eukaryota</taxon>
        <taxon>Fungi</taxon>
        <taxon>Fungi incertae sedis</taxon>
        <taxon>Mucoromycota</taxon>
        <taxon>Glomeromycotina</taxon>
        <taxon>Glomeromycetes</taxon>
        <taxon>Diversisporales</taxon>
        <taxon>Gigasporaceae</taxon>
        <taxon>Dentiscutata</taxon>
    </lineage>
</organism>
<dbReference type="EMBL" id="CAJVPU010005552">
    <property type="protein sequence ID" value="CAG8549470.1"/>
    <property type="molecule type" value="Genomic_DNA"/>
</dbReference>
<feature type="non-terminal residue" evidence="1">
    <location>
        <position position="237"/>
    </location>
</feature>
<gene>
    <name evidence="1" type="ORF">DHETER_LOCUS5161</name>
</gene>
<evidence type="ECO:0000313" key="2">
    <source>
        <dbReference type="Proteomes" id="UP000789702"/>
    </source>
</evidence>
<sequence length="237" mass="27911">MELVIEKIKKGYLKEFNYGEFQVLKKISDDSSEVIHAYMTTEKKHVVLKFLKEYNQDEYYKKFDREIANLKKISLNDNVIGFYGVTKEPLKKFYSMMLQYCSHKSLREHLEEKEVCNWTCKILMATEIATGLEYIHAANVVHCNLNSKNILMHHHNGKLMIIDFSSSMSLESQTEPTLKITENIAYVDPKFFNPTKDPIHLTPVDYKELYCDSWNSDHVKRPLINEIINRVNDIEFE</sequence>
<keyword evidence="2" id="KW-1185">Reference proteome</keyword>
<proteinExistence type="predicted"/>
<evidence type="ECO:0000313" key="1">
    <source>
        <dbReference type="EMBL" id="CAG8549470.1"/>
    </source>
</evidence>